<dbReference type="GO" id="GO:0005730">
    <property type="term" value="C:nucleolus"/>
    <property type="evidence" value="ECO:0007669"/>
    <property type="project" value="TreeGrafter"/>
</dbReference>
<dbReference type="PANTHER" id="PTHR45903">
    <property type="entry name" value="GLUTAMATE-RICH WD REPEAT-CONTAINING PROTEIN 1"/>
    <property type="match status" value="1"/>
</dbReference>
<dbReference type="Proteomes" id="UP000238350">
    <property type="component" value="Unassembled WGS sequence"/>
</dbReference>
<keyword evidence="8" id="KW-1185">Reference proteome</keyword>
<keyword evidence="2" id="KW-0677">Repeat</keyword>
<feature type="region of interest" description="Disordered" evidence="4">
    <location>
        <begin position="1"/>
        <end position="88"/>
    </location>
</feature>
<keyword evidence="1 3" id="KW-0853">WD repeat</keyword>
<evidence type="ECO:0000256" key="3">
    <source>
        <dbReference type="PROSITE-ProRule" id="PRU00221"/>
    </source>
</evidence>
<feature type="domain" description="Anaphase-promoting complex subunit 4-like WD40" evidence="6">
    <location>
        <begin position="300"/>
        <end position="357"/>
    </location>
</feature>
<accession>A0A2T0FFE3</accession>
<evidence type="ECO:0000313" key="8">
    <source>
        <dbReference type="Proteomes" id="UP000238350"/>
    </source>
</evidence>
<dbReference type="GeneID" id="36515085"/>
<dbReference type="OrthoDB" id="2161379at2759"/>
<feature type="repeat" description="WD" evidence="3">
    <location>
        <begin position="343"/>
        <end position="379"/>
    </location>
</feature>
<feature type="repeat" description="WD" evidence="3">
    <location>
        <begin position="299"/>
        <end position="341"/>
    </location>
</feature>
<comment type="caution">
    <text evidence="7">The sequence shown here is derived from an EMBL/GenBank/DDBJ whole genome shotgun (WGS) entry which is preliminary data.</text>
</comment>
<dbReference type="Pfam" id="PF00400">
    <property type="entry name" value="WD40"/>
    <property type="match status" value="1"/>
</dbReference>
<evidence type="ECO:0000256" key="4">
    <source>
        <dbReference type="SAM" id="MobiDB-lite"/>
    </source>
</evidence>
<protein>
    <submittedName>
        <fullName evidence="7">Ribosome assembly protein RRB1</fullName>
    </submittedName>
</protein>
<dbReference type="InterPro" id="IPR001680">
    <property type="entry name" value="WD40_rpt"/>
</dbReference>
<name>A0A2T0FFE3_9ASCO</name>
<evidence type="ECO:0000256" key="2">
    <source>
        <dbReference type="ARBA" id="ARBA00022737"/>
    </source>
</evidence>
<dbReference type="PANTHER" id="PTHR45903:SF1">
    <property type="entry name" value="GLUTAMATE-RICH WD REPEAT-CONTAINING PROTEIN 1"/>
    <property type="match status" value="1"/>
</dbReference>
<evidence type="ECO:0000259" key="5">
    <source>
        <dbReference type="Pfam" id="PF12265"/>
    </source>
</evidence>
<dbReference type="InterPro" id="IPR015943">
    <property type="entry name" value="WD40/YVTN_repeat-like_dom_sf"/>
</dbReference>
<dbReference type="AlphaFoldDB" id="A0A2T0FFE3"/>
<reference evidence="7 8" key="1">
    <citation type="submission" date="2017-04" db="EMBL/GenBank/DDBJ databases">
        <title>Genome sequencing of [Candida] sorbophila.</title>
        <authorList>
            <person name="Ahn J.O."/>
        </authorList>
    </citation>
    <scope>NUCLEOTIDE SEQUENCE [LARGE SCALE GENOMIC DNA]</scope>
    <source>
        <strain evidence="7 8">DS02</strain>
    </source>
</reference>
<dbReference type="Pfam" id="PF12265">
    <property type="entry name" value="CAF1C_H4-bd"/>
    <property type="match status" value="1"/>
</dbReference>
<dbReference type="PROSITE" id="PS50294">
    <property type="entry name" value="WD_REPEATS_REGION"/>
    <property type="match status" value="2"/>
</dbReference>
<proteinExistence type="predicted"/>
<sequence length="488" mass="54138">MKRASEQDSSLKAVKTSESEKPNQSTPNEEEMGEFEDPYGDDFESEEEIFEAGEDGEPDKEDGDEMEEVSEEPQHTSRVFLPNRSAPLGDNEVMEPDYSTYHMLHSVNVKWPCLSFDILPDNLGMSRKIYPQTMYIVAGSQADKAKDNEVSVLKFSSLAKTLIRDEDDDEDEDGDEDYDADPVLESKSLPCYSTVNRLRVTPFASPTKEYLCASMMENGEVQLWDVSPQLRSIDTPGSNVSKQQNKPIFTIKAHGKVEGYAVDWSPLVSSGQLLTGDISGKIFLTSRTTGGWVTEAKPFSASNGSVEDLQWSPTEKTVFAAGGSDGHVRIWDARQSAKPAISVKATNTDINVMSWNHQASHLLASGYDDGQFGVWDLRSFTSGKPVADFHFHKQAVTSIEWHPSDDSVLAVASEDNTVSLWDLSVEADDEEIAEQARQAKGDLDEIPSQLLFVHWQPNVKEVHWHKQIPGALISTGSDGFSLWKTISI</sequence>
<dbReference type="InterPro" id="IPR022052">
    <property type="entry name" value="Histone-bd_RBBP4-like_N"/>
</dbReference>
<dbReference type="STRING" id="45607.A0A2T0FFE3"/>
<dbReference type="SUPFAM" id="SSF50978">
    <property type="entry name" value="WD40 repeat-like"/>
    <property type="match status" value="1"/>
</dbReference>
<evidence type="ECO:0000256" key="1">
    <source>
        <dbReference type="ARBA" id="ARBA00022574"/>
    </source>
</evidence>
<evidence type="ECO:0000313" key="7">
    <source>
        <dbReference type="EMBL" id="PRT53716.1"/>
    </source>
</evidence>
<dbReference type="InterPro" id="IPR036322">
    <property type="entry name" value="WD40_repeat_dom_sf"/>
</dbReference>
<dbReference type="InterPro" id="IPR024977">
    <property type="entry name" value="Apc4-like_WD40_dom"/>
</dbReference>
<dbReference type="PROSITE" id="PS50082">
    <property type="entry name" value="WD_REPEATS_2"/>
    <property type="match status" value="3"/>
</dbReference>
<gene>
    <name evidence="7" type="ORF">B9G98_01336</name>
</gene>
<feature type="repeat" description="WD" evidence="3">
    <location>
        <begin position="389"/>
        <end position="424"/>
    </location>
</feature>
<dbReference type="GO" id="GO:0042254">
    <property type="term" value="P:ribosome biogenesis"/>
    <property type="evidence" value="ECO:0007669"/>
    <property type="project" value="TreeGrafter"/>
</dbReference>
<dbReference type="Gene3D" id="2.130.10.10">
    <property type="entry name" value="YVTN repeat-like/Quinoprotein amine dehydrogenase"/>
    <property type="match status" value="1"/>
</dbReference>
<dbReference type="InterPro" id="IPR051972">
    <property type="entry name" value="Glutamate-rich_WD_repeat"/>
</dbReference>
<dbReference type="EMBL" id="NDIQ01000001">
    <property type="protein sequence ID" value="PRT53716.1"/>
    <property type="molecule type" value="Genomic_DNA"/>
</dbReference>
<organism evidence="7 8">
    <name type="scientific">Wickerhamiella sorbophila</name>
    <dbReference type="NCBI Taxonomy" id="45607"/>
    <lineage>
        <taxon>Eukaryota</taxon>
        <taxon>Fungi</taxon>
        <taxon>Dikarya</taxon>
        <taxon>Ascomycota</taxon>
        <taxon>Saccharomycotina</taxon>
        <taxon>Dipodascomycetes</taxon>
        <taxon>Dipodascales</taxon>
        <taxon>Trichomonascaceae</taxon>
        <taxon>Wickerhamiella</taxon>
    </lineage>
</organism>
<dbReference type="SMART" id="SM00320">
    <property type="entry name" value="WD40"/>
    <property type="match status" value="4"/>
</dbReference>
<feature type="domain" description="Histone-binding protein RBBP4-like N-terminal" evidence="5">
    <location>
        <begin position="92"/>
        <end position="158"/>
    </location>
</feature>
<dbReference type="RefSeq" id="XP_024663662.1">
    <property type="nucleotide sequence ID" value="XM_024807894.1"/>
</dbReference>
<dbReference type="Pfam" id="PF12894">
    <property type="entry name" value="ANAPC4_WD40"/>
    <property type="match status" value="1"/>
</dbReference>
<evidence type="ECO:0000259" key="6">
    <source>
        <dbReference type="Pfam" id="PF12894"/>
    </source>
</evidence>
<feature type="compositionally biased region" description="Acidic residues" evidence="4">
    <location>
        <begin position="28"/>
        <end position="71"/>
    </location>
</feature>